<reference evidence="2 3" key="1">
    <citation type="submission" date="2018-08" db="EMBL/GenBank/DDBJ databases">
        <title>Aphanomyces genome sequencing and annotation.</title>
        <authorList>
            <person name="Minardi D."/>
            <person name="Oidtmann B."/>
            <person name="Van Der Giezen M."/>
            <person name="Studholme D.J."/>
        </authorList>
    </citation>
    <scope>NUCLEOTIDE SEQUENCE [LARGE SCALE GENOMIC DNA]</scope>
    <source>
        <strain evidence="2 3">Da</strain>
    </source>
</reference>
<name>A0A3R7AQS1_APHAT</name>
<dbReference type="SUPFAM" id="SSF143503">
    <property type="entry name" value="PUG domain-like"/>
    <property type="match status" value="1"/>
</dbReference>
<gene>
    <name evidence="2" type="ORF">DYB37_009384</name>
</gene>
<dbReference type="AlphaFoldDB" id="A0A3R7AQS1"/>
<dbReference type="Gene3D" id="1.20.58.2190">
    <property type="match status" value="1"/>
</dbReference>
<accession>A0A3R7AQS1</accession>
<dbReference type="EMBL" id="QUTH01004368">
    <property type="protein sequence ID" value="RHZ14211.1"/>
    <property type="molecule type" value="Genomic_DNA"/>
</dbReference>
<dbReference type="Proteomes" id="UP000285430">
    <property type="component" value="Unassembled WGS sequence"/>
</dbReference>
<comment type="caution">
    <text evidence="2">The sequence shown here is derived from an EMBL/GenBank/DDBJ whole genome shotgun (WGS) entry which is preliminary data.</text>
</comment>
<dbReference type="Gene3D" id="1.10.10.10">
    <property type="entry name" value="Winged helix-like DNA-binding domain superfamily/Winged helix DNA-binding domain"/>
    <property type="match status" value="1"/>
</dbReference>
<dbReference type="Pfam" id="PF04695">
    <property type="entry name" value="Pex14_N"/>
    <property type="match status" value="1"/>
</dbReference>
<evidence type="ECO:0000259" key="1">
    <source>
        <dbReference type="Pfam" id="PF04695"/>
    </source>
</evidence>
<dbReference type="InterPro" id="IPR036339">
    <property type="entry name" value="PUB-like_dom_sf"/>
</dbReference>
<evidence type="ECO:0000313" key="3">
    <source>
        <dbReference type="Proteomes" id="UP000285430"/>
    </source>
</evidence>
<dbReference type="CDD" id="cd09212">
    <property type="entry name" value="PUB"/>
    <property type="match status" value="1"/>
</dbReference>
<protein>
    <recommendedName>
        <fullName evidence="1">Peroxisome membrane anchor protein Pex14p N-terminal domain-containing protein</fullName>
    </recommendedName>
</protein>
<feature type="domain" description="Peroxisome membrane anchor protein Pex14p N-terminal" evidence="1">
    <location>
        <begin position="48"/>
        <end position="74"/>
    </location>
</feature>
<sequence>MAEETEGTTPSSLDVEKINSGVRFLGHPDVQVILLAGQHVSHHAAIPKATPLSERLAFLEKKGLSRAEINAAIEKHQQAMPLAVAEPAQSLTSLAWSILFPAISAATLMGVLWRFLRNDDDTATGVPAKSPLQVALDTQTDELRKVVHLLQEETKSRRLQSVEQLEHAREIARLHAEISALKLKLATGNDDPINPKVPGTSTGHPVPPDGKLAEVSHGKSTEEAFQAQVHTFLEALRLVEADHPGVPRYRRIAIGNANFKLKIEPLVHYDALLSSIGFDKAGANYLEWKWHAAPVYNTHVAILKAAIHAFDHAATSCSLVDSARRHLQSSREAPPTASSDHEVQTVVPAEHNNLASFLDKLKPKVDVEPTTGIAPIYMVPGIREIEDKLSSDTDKILSAATAAASQQAVVAKPWNSPS</sequence>
<proteinExistence type="predicted"/>
<dbReference type="InterPro" id="IPR036388">
    <property type="entry name" value="WH-like_DNA-bd_sf"/>
</dbReference>
<evidence type="ECO:0000313" key="2">
    <source>
        <dbReference type="EMBL" id="RHZ14211.1"/>
    </source>
</evidence>
<organism evidence="2 3">
    <name type="scientific">Aphanomyces astaci</name>
    <name type="common">Crayfish plague agent</name>
    <dbReference type="NCBI Taxonomy" id="112090"/>
    <lineage>
        <taxon>Eukaryota</taxon>
        <taxon>Sar</taxon>
        <taxon>Stramenopiles</taxon>
        <taxon>Oomycota</taxon>
        <taxon>Saprolegniomycetes</taxon>
        <taxon>Saprolegniales</taxon>
        <taxon>Verrucalvaceae</taxon>
        <taxon>Aphanomyces</taxon>
    </lineage>
</organism>
<dbReference type="VEuPathDB" id="FungiDB:H257_18355"/>
<dbReference type="InterPro" id="IPR006785">
    <property type="entry name" value="Pex14_N"/>
</dbReference>